<keyword evidence="2" id="KW-0227">DNA damage</keyword>
<dbReference type="Proteomes" id="UP001219525">
    <property type="component" value="Unassembled WGS sequence"/>
</dbReference>
<dbReference type="GO" id="GO:0006974">
    <property type="term" value="P:DNA damage response"/>
    <property type="evidence" value="ECO:0007669"/>
    <property type="project" value="UniProtKB-KW"/>
</dbReference>
<comment type="caution">
    <text evidence="5">The sequence shown here is derived from an EMBL/GenBank/DDBJ whole genome shotgun (WGS) entry which is preliminary data.</text>
</comment>
<dbReference type="PROSITE" id="PS50172">
    <property type="entry name" value="BRCT"/>
    <property type="match status" value="1"/>
</dbReference>
<dbReference type="PANTHER" id="PTHR23196">
    <property type="entry name" value="PAX TRANSCRIPTION ACTIVATION DOMAIN INTERACTING PROTEIN"/>
    <property type="match status" value="1"/>
</dbReference>
<evidence type="ECO:0000313" key="5">
    <source>
        <dbReference type="EMBL" id="KAJ7217976.1"/>
    </source>
</evidence>
<evidence type="ECO:0000259" key="4">
    <source>
        <dbReference type="PROSITE" id="PS50172"/>
    </source>
</evidence>
<accession>A0AAD6YJ55</accession>
<name>A0AAD6YJ55_9AGAR</name>
<dbReference type="EMBL" id="JARJCW010000013">
    <property type="protein sequence ID" value="KAJ7217976.1"/>
    <property type="molecule type" value="Genomic_DNA"/>
</dbReference>
<dbReference type="CDD" id="cd18432">
    <property type="entry name" value="BRCT_PAXIP1_rpt6_like"/>
    <property type="match status" value="1"/>
</dbReference>
<protein>
    <submittedName>
        <fullName evidence="5">BRCT domain-containing protein</fullName>
    </submittedName>
</protein>
<evidence type="ECO:0000256" key="1">
    <source>
        <dbReference type="ARBA" id="ARBA00004123"/>
    </source>
</evidence>
<keyword evidence="3" id="KW-0539">Nucleus</keyword>
<dbReference type="Gene3D" id="3.40.50.10190">
    <property type="entry name" value="BRCT domain"/>
    <property type="match status" value="2"/>
</dbReference>
<reference evidence="5" key="1">
    <citation type="submission" date="2023-03" db="EMBL/GenBank/DDBJ databases">
        <title>Massive genome expansion in bonnet fungi (Mycena s.s.) driven by repeated elements and novel gene families across ecological guilds.</title>
        <authorList>
            <consortium name="Lawrence Berkeley National Laboratory"/>
            <person name="Harder C.B."/>
            <person name="Miyauchi S."/>
            <person name="Viragh M."/>
            <person name="Kuo A."/>
            <person name="Thoen E."/>
            <person name="Andreopoulos B."/>
            <person name="Lu D."/>
            <person name="Skrede I."/>
            <person name="Drula E."/>
            <person name="Henrissat B."/>
            <person name="Morin E."/>
            <person name="Kohler A."/>
            <person name="Barry K."/>
            <person name="LaButti K."/>
            <person name="Morin E."/>
            <person name="Salamov A."/>
            <person name="Lipzen A."/>
            <person name="Mereny Z."/>
            <person name="Hegedus B."/>
            <person name="Baldrian P."/>
            <person name="Stursova M."/>
            <person name="Weitz H."/>
            <person name="Taylor A."/>
            <person name="Grigoriev I.V."/>
            <person name="Nagy L.G."/>
            <person name="Martin F."/>
            <person name="Kauserud H."/>
        </authorList>
    </citation>
    <scope>NUCLEOTIDE SEQUENCE</scope>
    <source>
        <strain evidence="5">9144</strain>
    </source>
</reference>
<evidence type="ECO:0000256" key="2">
    <source>
        <dbReference type="ARBA" id="ARBA00022763"/>
    </source>
</evidence>
<dbReference type="PANTHER" id="PTHR23196:SF1">
    <property type="entry name" value="PAX-INTERACTING PROTEIN 1"/>
    <property type="match status" value="1"/>
</dbReference>
<evidence type="ECO:0000313" key="6">
    <source>
        <dbReference type="Proteomes" id="UP001219525"/>
    </source>
</evidence>
<dbReference type="InterPro" id="IPR036420">
    <property type="entry name" value="BRCT_dom_sf"/>
</dbReference>
<comment type="subcellular location">
    <subcellularLocation>
        <location evidence="1">Nucleus</location>
    </subcellularLocation>
</comment>
<dbReference type="GO" id="GO:0005634">
    <property type="term" value="C:nucleus"/>
    <property type="evidence" value="ECO:0007669"/>
    <property type="project" value="UniProtKB-SubCell"/>
</dbReference>
<dbReference type="Pfam" id="PF16589">
    <property type="entry name" value="BRCT_2"/>
    <property type="match status" value="1"/>
</dbReference>
<dbReference type="InterPro" id="IPR001357">
    <property type="entry name" value="BRCT_dom"/>
</dbReference>
<dbReference type="CDD" id="cd17743">
    <property type="entry name" value="BRCT_BRC1_like_rpt5"/>
    <property type="match status" value="1"/>
</dbReference>
<dbReference type="Pfam" id="PF16770">
    <property type="entry name" value="RTT107_BRCT_5"/>
    <property type="match status" value="1"/>
</dbReference>
<feature type="non-terminal residue" evidence="5">
    <location>
        <position position="1"/>
    </location>
</feature>
<dbReference type="SUPFAM" id="SSF52113">
    <property type="entry name" value="BRCT domain"/>
    <property type="match status" value="1"/>
</dbReference>
<proteinExistence type="predicted"/>
<dbReference type="InterPro" id="IPR051579">
    <property type="entry name" value="DDR_Transcriptional_Reg"/>
</dbReference>
<dbReference type="AlphaFoldDB" id="A0AAD6YJ55"/>
<gene>
    <name evidence="5" type="ORF">GGX14DRAFT_357884</name>
</gene>
<evidence type="ECO:0000256" key="3">
    <source>
        <dbReference type="ARBA" id="ARBA00023242"/>
    </source>
</evidence>
<sequence length="219" mass="24205">LCGVNNSFSSGSRKSTITINIMSTVITLPDHVLKALMKLGAKTTTQVSLCTHLIAPSVVRTEKFLCALAAGAFILSEKWATESIAANKLLPEEDYILRDNVSERKWNFSLVDAMAQAKKVGGKLFENQTFYVTPRVPIDTKLLKTVVTAQGGKLSPQTPTMRLMNTAPNRYVISCPEDISVWRPLAEHHTIYSQELLLMAALTQDIDWKNPAFHITESG</sequence>
<keyword evidence="6" id="KW-1185">Reference proteome</keyword>
<organism evidence="5 6">
    <name type="scientific">Mycena pura</name>
    <dbReference type="NCBI Taxonomy" id="153505"/>
    <lineage>
        <taxon>Eukaryota</taxon>
        <taxon>Fungi</taxon>
        <taxon>Dikarya</taxon>
        <taxon>Basidiomycota</taxon>
        <taxon>Agaricomycotina</taxon>
        <taxon>Agaricomycetes</taxon>
        <taxon>Agaricomycetidae</taxon>
        <taxon>Agaricales</taxon>
        <taxon>Marasmiineae</taxon>
        <taxon>Mycenaceae</taxon>
        <taxon>Mycena</taxon>
    </lineage>
</organism>
<feature type="domain" description="BRCT" evidence="4">
    <location>
        <begin position="30"/>
        <end position="97"/>
    </location>
</feature>